<evidence type="ECO:0000313" key="4">
    <source>
        <dbReference type="Proteomes" id="UP001595477"/>
    </source>
</evidence>
<accession>A0ABV7K261</accession>
<dbReference type="Gene3D" id="3.40.50.300">
    <property type="entry name" value="P-loop containing nucleotide triphosphate hydrolases"/>
    <property type="match status" value="2"/>
</dbReference>
<proteinExistence type="predicted"/>
<keyword evidence="1" id="KW-0175">Coiled coil</keyword>
<dbReference type="InterPro" id="IPR027417">
    <property type="entry name" value="P-loop_NTPase"/>
</dbReference>
<dbReference type="SUPFAM" id="SSF52540">
    <property type="entry name" value="P-loop containing nucleoside triphosphate hydrolases"/>
    <property type="match status" value="1"/>
</dbReference>
<feature type="coiled-coil region" evidence="1">
    <location>
        <begin position="204"/>
        <end position="281"/>
    </location>
</feature>
<comment type="caution">
    <text evidence="3">The sequence shown here is derived from an EMBL/GenBank/DDBJ whole genome shotgun (WGS) entry which is preliminary data.</text>
</comment>
<keyword evidence="4" id="KW-1185">Reference proteome</keyword>
<dbReference type="InterPro" id="IPR038729">
    <property type="entry name" value="Rad50/SbcC_AAA"/>
</dbReference>
<dbReference type="Proteomes" id="UP001595477">
    <property type="component" value="Unassembled WGS sequence"/>
</dbReference>
<dbReference type="Pfam" id="PF13476">
    <property type="entry name" value="AAA_23"/>
    <property type="match status" value="1"/>
</dbReference>
<evidence type="ECO:0000259" key="2">
    <source>
        <dbReference type="Pfam" id="PF13476"/>
    </source>
</evidence>
<protein>
    <submittedName>
        <fullName evidence="3">AAA family ATPase</fullName>
    </submittedName>
</protein>
<reference evidence="4" key="1">
    <citation type="journal article" date="2019" name="Int. J. Syst. Evol. Microbiol.">
        <title>The Global Catalogue of Microorganisms (GCM) 10K type strain sequencing project: providing services to taxonomists for standard genome sequencing and annotation.</title>
        <authorList>
            <consortium name="The Broad Institute Genomics Platform"/>
            <consortium name="The Broad Institute Genome Sequencing Center for Infectious Disease"/>
            <person name="Wu L."/>
            <person name="Ma J."/>
        </authorList>
    </citation>
    <scope>NUCLEOTIDE SEQUENCE [LARGE SCALE GENOMIC DNA]</scope>
    <source>
        <strain evidence="4">KCTC 52449</strain>
    </source>
</reference>
<sequence>MLIEKIIINNFRQFYGEQTLYFSTDENKNVTLIHAENGVGKTALLNAILWCFFKSFTPNFKDPTVLLNNSAKDEGIKNYKVEIEFEEEGKKYSVQRSYSTVSQDTFRIYIVEDGNFKEISNPDTFINSIIPKDMASYFFFQGEGVGSFTSKHGGKQIKEAIQKILGFTVAKHALEDIKKVKSEYSRSLQRADKDGEIATIQKSIDDLQSTLTEDKKRLESKKESVERYDSEIKKIDSQLANSNSEVIKAKNRERASAEKDLKEAKSNLLRFENNRASLIKRYAAYIFAYDISIEALDFIAQDEFQTTIPSPYNETLVRKILKETQCICGADISVGSEAYNRIHDLLKTASDPDQERRVIGAQGILKDLNRKSSEAKEEFEFNLKNIAICRENVSKFEERLKNISVEIQGTRDIADIRELENRRSQYQLRLNEEYRSIGNIERKVKENSLLLDRKRSEILRLQSSSTEVNKYRELEKIAQSVENTIESTLNSTQQNVELRIMEKVNLFLSKFVRQDYKAKMNPNSFDIRLYDRNDVQVAESDGQALLLSLTFISSLIELARERKNASGQILTPGAIAPFIIDAPFGVLDNKYKGNVAKAIPSSVGQVVFFLSSSHWEGTVEENIRGRVGLEYNLVAEVQAEQENKSEDFISILGKSYPTVRYQCAVDRTLIEKVGSYV</sequence>
<dbReference type="EMBL" id="JBHRSX010000022">
    <property type="protein sequence ID" value="MFC3202461.1"/>
    <property type="molecule type" value="Genomic_DNA"/>
</dbReference>
<dbReference type="PANTHER" id="PTHR32114:SF2">
    <property type="entry name" value="ABC TRANSPORTER ABCH.3"/>
    <property type="match status" value="1"/>
</dbReference>
<name>A0ABV7K261_9ALTE</name>
<dbReference type="PANTHER" id="PTHR32114">
    <property type="entry name" value="ABC TRANSPORTER ABCH.3"/>
    <property type="match status" value="1"/>
</dbReference>
<evidence type="ECO:0000313" key="3">
    <source>
        <dbReference type="EMBL" id="MFC3202461.1"/>
    </source>
</evidence>
<feature type="domain" description="Rad50/SbcC-type AAA" evidence="2">
    <location>
        <begin position="5"/>
        <end position="210"/>
    </location>
</feature>
<gene>
    <name evidence="3" type="ORF">ACFOEW_11605</name>
</gene>
<dbReference type="RefSeq" id="WP_123324807.1">
    <property type="nucleotide sequence ID" value="NZ_JBHRSX010000022.1"/>
</dbReference>
<evidence type="ECO:0000256" key="1">
    <source>
        <dbReference type="SAM" id="Coils"/>
    </source>
</evidence>
<organism evidence="3 4">
    <name type="scientific">Alteromonas oceani</name>
    <dbReference type="NCBI Taxonomy" id="2071609"/>
    <lineage>
        <taxon>Bacteria</taxon>
        <taxon>Pseudomonadati</taxon>
        <taxon>Pseudomonadota</taxon>
        <taxon>Gammaproteobacteria</taxon>
        <taxon>Alteromonadales</taxon>
        <taxon>Alteromonadaceae</taxon>
        <taxon>Alteromonas/Salinimonas group</taxon>
        <taxon>Alteromonas</taxon>
    </lineage>
</organism>